<sequence>MGRSAMVVKVAHHGVSLEIATTITSLTGADPSRKNSTSFERTRNCRRRSSKPTRGEKIKISTTSQTAEIYSCGRIGNKEMYAYAEKRKYLMQSGMDVSPLRGGRRKYLSARGFRVWIVRASPFAEPRGKYSCHKGCCLEMDTICVDIANEEANLAFLVSFET</sequence>
<comment type="caution">
    <text evidence="2">The sequence shown here is derived from an EMBL/GenBank/DDBJ whole genome shotgun (WGS) entry which is preliminary data.</text>
</comment>
<evidence type="ECO:0000256" key="1">
    <source>
        <dbReference type="SAM" id="MobiDB-lite"/>
    </source>
</evidence>
<proteinExistence type="predicted"/>
<gene>
    <name evidence="2" type="ORF">CDAR_108031</name>
</gene>
<dbReference type="Proteomes" id="UP001054837">
    <property type="component" value="Unassembled WGS sequence"/>
</dbReference>
<evidence type="ECO:0000313" key="3">
    <source>
        <dbReference type="Proteomes" id="UP001054837"/>
    </source>
</evidence>
<dbReference type="EMBL" id="BPLQ01015536">
    <property type="protein sequence ID" value="GIY88881.1"/>
    <property type="molecule type" value="Genomic_DNA"/>
</dbReference>
<dbReference type="AlphaFoldDB" id="A0AAV4X135"/>
<name>A0AAV4X135_9ARAC</name>
<organism evidence="2 3">
    <name type="scientific">Caerostris darwini</name>
    <dbReference type="NCBI Taxonomy" id="1538125"/>
    <lineage>
        <taxon>Eukaryota</taxon>
        <taxon>Metazoa</taxon>
        <taxon>Ecdysozoa</taxon>
        <taxon>Arthropoda</taxon>
        <taxon>Chelicerata</taxon>
        <taxon>Arachnida</taxon>
        <taxon>Araneae</taxon>
        <taxon>Araneomorphae</taxon>
        <taxon>Entelegynae</taxon>
        <taxon>Araneoidea</taxon>
        <taxon>Araneidae</taxon>
        <taxon>Caerostris</taxon>
    </lineage>
</organism>
<feature type="region of interest" description="Disordered" evidence="1">
    <location>
        <begin position="28"/>
        <end position="56"/>
    </location>
</feature>
<protein>
    <submittedName>
        <fullName evidence="2">Uncharacterized protein</fullName>
    </submittedName>
</protein>
<keyword evidence="3" id="KW-1185">Reference proteome</keyword>
<evidence type="ECO:0000313" key="2">
    <source>
        <dbReference type="EMBL" id="GIY88881.1"/>
    </source>
</evidence>
<accession>A0AAV4X135</accession>
<reference evidence="2 3" key="1">
    <citation type="submission" date="2021-06" db="EMBL/GenBank/DDBJ databases">
        <title>Caerostris darwini draft genome.</title>
        <authorList>
            <person name="Kono N."/>
            <person name="Arakawa K."/>
        </authorList>
    </citation>
    <scope>NUCLEOTIDE SEQUENCE [LARGE SCALE GENOMIC DNA]</scope>
</reference>